<reference evidence="1 2" key="1">
    <citation type="submission" date="2016-03" db="EMBL/GenBank/DDBJ databases">
        <title>EvidentialGene: Evidence-directed Construction of Genes on Genomes.</title>
        <authorList>
            <person name="Gilbert D.G."/>
            <person name="Choi J.-H."/>
            <person name="Mockaitis K."/>
            <person name="Colbourne J."/>
            <person name="Pfrender M."/>
        </authorList>
    </citation>
    <scope>NUCLEOTIDE SEQUENCE [LARGE SCALE GENOMIC DNA]</scope>
    <source>
        <strain evidence="1 2">Xinb3</strain>
        <tissue evidence="1">Complete organism</tissue>
    </source>
</reference>
<protein>
    <submittedName>
        <fullName evidence="1">Uncharacterized protein</fullName>
    </submittedName>
</protein>
<evidence type="ECO:0000313" key="2">
    <source>
        <dbReference type="Proteomes" id="UP000076858"/>
    </source>
</evidence>
<dbReference type="AlphaFoldDB" id="A0A164JCC6"/>
<sequence length="44" mass="5183">MIFKATRLSQVLPQEKRESCLCLNWNKVEQSASVYKRERLQPSS</sequence>
<dbReference type="Proteomes" id="UP000076858">
    <property type="component" value="Unassembled WGS sequence"/>
</dbReference>
<evidence type="ECO:0000313" key="1">
    <source>
        <dbReference type="EMBL" id="KZS02205.1"/>
    </source>
</evidence>
<accession>A0A164JCC6</accession>
<comment type="caution">
    <text evidence="1">The sequence shown here is derived from an EMBL/GenBank/DDBJ whole genome shotgun (WGS) entry which is preliminary data.</text>
</comment>
<name>A0A164JCC6_9CRUS</name>
<organism evidence="1 2">
    <name type="scientific">Daphnia magna</name>
    <dbReference type="NCBI Taxonomy" id="35525"/>
    <lineage>
        <taxon>Eukaryota</taxon>
        <taxon>Metazoa</taxon>
        <taxon>Ecdysozoa</taxon>
        <taxon>Arthropoda</taxon>
        <taxon>Crustacea</taxon>
        <taxon>Branchiopoda</taxon>
        <taxon>Diplostraca</taxon>
        <taxon>Cladocera</taxon>
        <taxon>Anomopoda</taxon>
        <taxon>Daphniidae</taxon>
        <taxon>Daphnia</taxon>
    </lineage>
</organism>
<keyword evidence="2" id="KW-1185">Reference proteome</keyword>
<gene>
    <name evidence="1" type="ORF">APZ42_000845</name>
</gene>
<proteinExistence type="predicted"/>
<dbReference type="EMBL" id="LRGB01005004">
    <property type="protein sequence ID" value="KZS02205.1"/>
    <property type="molecule type" value="Genomic_DNA"/>
</dbReference>